<dbReference type="Proteomes" id="UP001501476">
    <property type="component" value="Unassembled WGS sequence"/>
</dbReference>
<dbReference type="InterPro" id="IPR029039">
    <property type="entry name" value="Flavoprotein-like_sf"/>
</dbReference>
<keyword evidence="4 6" id="KW-0520">NAD</keyword>
<dbReference type="PANTHER" id="PTHR43741:SF2">
    <property type="entry name" value="FMN-DEPENDENT NADH:QUINONE OXIDOREDUCTASE"/>
    <property type="match status" value="1"/>
</dbReference>
<comment type="caution">
    <text evidence="6">Lacks conserved residue(s) required for the propagation of feature annotation.</text>
</comment>
<dbReference type="Pfam" id="PF02525">
    <property type="entry name" value="Flavodoxin_2"/>
    <property type="match status" value="1"/>
</dbReference>
<reference evidence="8 9" key="1">
    <citation type="journal article" date="2019" name="Int. J. Syst. Evol. Microbiol.">
        <title>The Global Catalogue of Microorganisms (GCM) 10K type strain sequencing project: providing services to taxonomists for standard genome sequencing and annotation.</title>
        <authorList>
            <consortium name="The Broad Institute Genomics Platform"/>
            <consortium name="The Broad Institute Genome Sequencing Center for Infectious Disease"/>
            <person name="Wu L."/>
            <person name="Ma J."/>
        </authorList>
    </citation>
    <scope>NUCLEOTIDE SEQUENCE [LARGE SCALE GENOMIC DNA]</scope>
    <source>
        <strain evidence="8 9">JCM 6886</strain>
    </source>
</reference>
<comment type="similarity">
    <text evidence="6">Belongs to the azoreductase type 1 family.</text>
</comment>
<feature type="binding site" evidence="6">
    <location>
        <begin position="23"/>
        <end position="25"/>
    </location>
    <ligand>
        <name>FMN</name>
        <dbReference type="ChEBI" id="CHEBI:58210"/>
    </ligand>
</feature>
<dbReference type="InterPro" id="IPR050104">
    <property type="entry name" value="FMN-dep_NADH:Q_OxRdtase_AzoR1"/>
</dbReference>
<evidence type="ECO:0000256" key="3">
    <source>
        <dbReference type="ARBA" id="ARBA00023002"/>
    </source>
</evidence>
<dbReference type="HAMAP" id="MF_01216">
    <property type="entry name" value="Azoreductase_type1"/>
    <property type="match status" value="1"/>
</dbReference>
<keyword evidence="9" id="KW-1185">Reference proteome</keyword>
<keyword evidence="2 6" id="KW-0288">FMN</keyword>
<comment type="function">
    <text evidence="6">Quinone reductase that provides resistance to thiol-specific stress caused by electrophilic quinones.</text>
</comment>
<evidence type="ECO:0000259" key="7">
    <source>
        <dbReference type="Pfam" id="PF02525"/>
    </source>
</evidence>
<comment type="catalytic activity">
    <reaction evidence="6">
        <text>2 a quinone + NADH + H(+) = 2 a 1,4-benzosemiquinone + NAD(+)</text>
        <dbReference type="Rhea" id="RHEA:65952"/>
        <dbReference type="ChEBI" id="CHEBI:15378"/>
        <dbReference type="ChEBI" id="CHEBI:57540"/>
        <dbReference type="ChEBI" id="CHEBI:57945"/>
        <dbReference type="ChEBI" id="CHEBI:132124"/>
        <dbReference type="ChEBI" id="CHEBI:134225"/>
    </reaction>
</comment>
<comment type="subunit">
    <text evidence="6">Homodimer.</text>
</comment>
<gene>
    <name evidence="6" type="primary">azoR</name>
    <name evidence="8" type="ORF">GCM10008964_25050</name>
</gene>
<evidence type="ECO:0000256" key="2">
    <source>
        <dbReference type="ARBA" id="ARBA00022643"/>
    </source>
</evidence>
<feature type="domain" description="Flavodoxin-like fold" evidence="7">
    <location>
        <begin position="17"/>
        <end position="211"/>
    </location>
</feature>
<keyword evidence="3 6" id="KW-0560">Oxidoreductase</keyword>
<evidence type="ECO:0000256" key="1">
    <source>
        <dbReference type="ARBA" id="ARBA00022630"/>
    </source>
</evidence>
<sequence>MSTLLHVDSSVRATTNPNPDHNSISKNIAFRFIDTWRKNRPIDEYIYRDVGVNPPDFITQDWVGAVFTPEEKRTPAQKETLALSDKLIAEVVAADIILISSPMYNYGMPAQLKAWFDQIVRIDKTFDFDLARGDSPLQPLLSGKTLIIVTSSGEFGFQKGGIREGSNHLTPHLLTLSKYLGADTVYEIAAEYQEFGDDRHSRSVADAKYRAERIATELSFPVVATSPENVVKNL</sequence>
<name>A0ABN0TXK9_9GAMM</name>
<dbReference type="SUPFAM" id="SSF52218">
    <property type="entry name" value="Flavoproteins"/>
    <property type="match status" value="1"/>
</dbReference>
<accession>A0ABN0TXK9</accession>
<dbReference type="RefSeq" id="WP_286303359.1">
    <property type="nucleotide sequence ID" value="NZ_AP027741.1"/>
</dbReference>
<dbReference type="EC" id="1.7.1.17" evidence="6"/>
<dbReference type="PANTHER" id="PTHR43741">
    <property type="entry name" value="FMN-DEPENDENT NADH-AZOREDUCTASE 1"/>
    <property type="match status" value="1"/>
</dbReference>
<evidence type="ECO:0000256" key="6">
    <source>
        <dbReference type="HAMAP-Rule" id="MF_01216"/>
    </source>
</evidence>
<proteinExistence type="inferred from homology"/>
<feature type="binding site" evidence="6">
    <location>
        <position position="10"/>
    </location>
    <ligand>
        <name>FMN</name>
        <dbReference type="ChEBI" id="CHEBI:58210"/>
    </ligand>
</feature>
<comment type="caution">
    <text evidence="8">The sequence shown here is derived from an EMBL/GenBank/DDBJ whole genome shotgun (WGS) entry which is preliminary data.</text>
</comment>
<evidence type="ECO:0000256" key="4">
    <source>
        <dbReference type="ARBA" id="ARBA00023027"/>
    </source>
</evidence>
<dbReference type="InterPro" id="IPR023048">
    <property type="entry name" value="NADH:quinone_OxRdtase_FMN_depd"/>
</dbReference>
<keyword evidence="1 6" id="KW-0285">Flavoprotein</keyword>
<dbReference type="Gene3D" id="3.40.50.360">
    <property type="match status" value="1"/>
</dbReference>
<organism evidence="8 9">
    <name type="scientific">Methylophaga marina</name>
    <dbReference type="NCBI Taxonomy" id="45495"/>
    <lineage>
        <taxon>Bacteria</taxon>
        <taxon>Pseudomonadati</taxon>
        <taxon>Pseudomonadota</taxon>
        <taxon>Gammaproteobacteria</taxon>
        <taxon>Thiotrichales</taxon>
        <taxon>Piscirickettsiaceae</taxon>
        <taxon>Methylophaga</taxon>
    </lineage>
</organism>
<evidence type="ECO:0000313" key="8">
    <source>
        <dbReference type="EMBL" id="GAA0232782.1"/>
    </source>
</evidence>
<comment type="cofactor">
    <cofactor evidence="6">
        <name>FMN</name>
        <dbReference type="ChEBI" id="CHEBI:58210"/>
    </cofactor>
    <text evidence="6">Binds 1 FMN per subunit.</text>
</comment>
<evidence type="ECO:0000256" key="5">
    <source>
        <dbReference type="ARBA" id="ARBA00048542"/>
    </source>
</evidence>
<evidence type="ECO:0000313" key="9">
    <source>
        <dbReference type="Proteomes" id="UP001501476"/>
    </source>
</evidence>
<dbReference type="EC" id="1.6.5.-" evidence="6"/>
<protein>
    <recommendedName>
        <fullName evidence="6">FMN dependent NADH:quinone oxidoreductase</fullName>
        <ecNumber evidence="6">1.6.5.-</ecNumber>
    </recommendedName>
    <alternativeName>
        <fullName evidence="6">Azo-dye reductase</fullName>
    </alternativeName>
    <alternativeName>
        <fullName evidence="6">FMN-dependent NADH-azo compound oxidoreductase</fullName>
    </alternativeName>
    <alternativeName>
        <fullName evidence="6">FMN-dependent NADH-azoreductase</fullName>
        <ecNumber evidence="6">1.7.1.17</ecNumber>
    </alternativeName>
</protein>
<comment type="function">
    <text evidence="6">Also exhibits azoreductase activity. Catalyzes the reductive cleavage of the azo bond in aromatic azo compounds to the corresponding amines.</text>
</comment>
<comment type="catalytic activity">
    <reaction evidence="5">
        <text>N,N-dimethyl-1,4-phenylenediamine + anthranilate + 2 NAD(+) = 2-(4-dimethylaminophenyl)diazenylbenzoate + 2 NADH + 2 H(+)</text>
        <dbReference type="Rhea" id="RHEA:55872"/>
        <dbReference type="ChEBI" id="CHEBI:15378"/>
        <dbReference type="ChEBI" id="CHEBI:15783"/>
        <dbReference type="ChEBI" id="CHEBI:16567"/>
        <dbReference type="ChEBI" id="CHEBI:57540"/>
        <dbReference type="ChEBI" id="CHEBI:57945"/>
        <dbReference type="ChEBI" id="CHEBI:71579"/>
        <dbReference type="EC" id="1.7.1.17"/>
    </reaction>
    <physiologicalReaction direction="right-to-left" evidence="5">
        <dbReference type="Rhea" id="RHEA:55874"/>
    </physiologicalReaction>
</comment>
<dbReference type="InterPro" id="IPR003680">
    <property type="entry name" value="Flavodoxin_fold"/>
</dbReference>
<dbReference type="EMBL" id="BAAADG010000018">
    <property type="protein sequence ID" value="GAA0232782.1"/>
    <property type="molecule type" value="Genomic_DNA"/>
</dbReference>